<evidence type="ECO:0000259" key="1">
    <source>
        <dbReference type="Pfam" id="PF09084"/>
    </source>
</evidence>
<dbReference type="InterPro" id="IPR027939">
    <property type="entry name" value="NMT1/THI5"/>
</dbReference>
<feature type="domain" description="SsuA/THI5-like" evidence="1">
    <location>
        <begin position="46"/>
        <end position="256"/>
    </location>
</feature>
<dbReference type="GO" id="GO:0009228">
    <property type="term" value="P:thiamine biosynthetic process"/>
    <property type="evidence" value="ECO:0007669"/>
    <property type="project" value="InterPro"/>
</dbReference>
<dbReference type="PANTHER" id="PTHR31528">
    <property type="entry name" value="4-AMINO-5-HYDROXYMETHYL-2-METHYLPYRIMIDINE PHOSPHATE SYNTHASE THI11-RELATED"/>
    <property type="match status" value="1"/>
</dbReference>
<dbReference type="InterPro" id="IPR015168">
    <property type="entry name" value="SsuA/THI5"/>
</dbReference>
<reference evidence="2" key="1">
    <citation type="journal article" date="2014" name="Genome Biol. Evol.">
        <title>Genome evolution and plasticity of Serratia marcescens, an important multidrug-resistant nosocomial pathogen.</title>
        <authorList>
            <person name="Iguchi A."/>
            <person name="Nagaya Y."/>
            <person name="Pradel E."/>
            <person name="Ooka T."/>
            <person name="Ogura Y."/>
            <person name="Katsura K."/>
            <person name="Kurokawa K."/>
            <person name="Oshima K."/>
            <person name="Hattori M."/>
            <person name="Parkhill J."/>
            <person name="Sebaihia M."/>
            <person name="Coulthurst S.J."/>
            <person name="Gotoh N."/>
            <person name="Thomson N.R."/>
            <person name="Ewbank J.J."/>
            <person name="Hayashi T."/>
        </authorList>
    </citation>
    <scope>NUCLEOTIDE SEQUENCE</scope>
    <source>
        <strain evidence="2">SM39</strain>
    </source>
</reference>
<dbReference type="AlphaFoldDB" id="A0AAT9DVG9"/>
<protein>
    <submittedName>
        <fullName evidence="2">ABC transporter, substrate-binding protein</fullName>
    </submittedName>
</protein>
<dbReference type="PANTHER" id="PTHR31528:SF3">
    <property type="entry name" value="THIAMINE BIOSYNTHESIS PROTEIN HI_0357-RELATED"/>
    <property type="match status" value="1"/>
</dbReference>
<organism evidence="2">
    <name type="scientific">Serratia marcescens SM39</name>
    <dbReference type="NCBI Taxonomy" id="1334564"/>
    <lineage>
        <taxon>Bacteria</taxon>
        <taxon>Pseudomonadati</taxon>
        <taxon>Pseudomonadota</taxon>
        <taxon>Gammaproteobacteria</taxon>
        <taxon>Enterobacterales</taxon>
        <taxon>Yersiniaceae</taxon>
        <taxon>Serratia</taxon>
    </lineage>
</organism>
<accession>A0AAT9DVG9</accession>
<evidence type="ECO:0000313" key="2">
    <source>
        <dbReference type="EMBL" id="BAO34619.1"/>
    </source>
</evidence>
<sequence length="323" mass="35402">MIATITRDKGTTMIKQTVCGLLLGAAITGQAGAAEKLTLVLDWYINPDHAPIMVAEQIGAFKAAGLDVKIVPPSDPALPPRLVAAKQADLAITYQPQLHFFADQGLPLMRVGTLINTPLNTVIALDKNITSPADLKGKTVGYSVSGIEQATLATMVEHEHLKPQDIKLINVNFQLTSALLAGQVDAVIGGYRNIEALELKLQGKTPVVFNVEDYGVPAYDELIIVAHRDAVNEPKIRKFLAALKQGSDYLHAHPQDTWLAFAKAHPELNTELNKQAWQASLPLFARDPAKLDRARYQAYEQFLFDNKLIKKITPVEQYAVELN</sequence>
<dbReference type="Pfam" id="PF09084">
    <property type="entry name" value="NMT1"/>
    <property type="match status" value="1"/>
</dbReference>
<dbReference type="Gene3D" id="3.40.190.10">
    <property type="entry name" value="Periplasmic binding protein-like II"/>
    <property type="match status" value="2"/>
</dbReference>
<proteinExistence type="predicted"/>
<dbReference type="SUPFAM" id="SSF53850">
    <property type="entry name" value="Periplasmic binding protein-like II"/>
    <property type="match status" value="1"/>
</dbReference>
<gene>
    <name evidence="2" type="ORF">SM39_2624</name>
</gene>
<dbReference type="EMBL" id="AP013063">
    <property type="protein sequence ID" value="BAO34619.1"/>
    <property type="molecule type" value="Genomic_DNA"/>
</dbReference>
<name>A0AAT9DVG9_SERMA</name>
<dbReference type="KEGG" id="smar:SM39_2624"/>